<name>A0A841PFP7_9HYPH</name>
<dbReference type="Proteomes" id="UP000556329">
    <property type="component" value="Unassembled WGS sequence"/>
</dbReference>
<evidence type="ECO:0000313" key="2">
    <source>
        <dbReference type="Proteomes" id="UP000556329"/>
    </source>
</evidence>
<sequence length="56" mass="6094">MVDDQGKLPAATDGLARRLATETGIAEAQARELIDFLGLNWASLLREARMLKNGKP</sequence>
<keyword evidence="2" id="KW-1185">Reference proteome</keyword>
<gene>
    <name evidence="1" type="ORF">HNQ71_004186</name>
</gene>
<reference evidence="1 2" key="1">
    <citation type="submission" date="2020-08" db="EMBL/GenBank/DDBJ databases">
        <title>Genomic Encyclopedia of Type Strains, Phase IV (KMG-IV): sequencing the most valuable type-strain genomes for metagenomic binning, comparative biology and taxonomic classification.</title>
        <authorList>
            <person name="Goeker M."/>
        </authorList>
    </citation>
    <scope>NUCLEOTIDE SEQUENCE [LARGE SCALE GENOMIC DNA]</scope>
    <source>
        <strain evidence="1 2">DSM 100039</strain>
    </source>
</reference>
<dbReference type="AlphaFoldDB" id="A0A841PFP7"/>
<dbReference type="RefSeq" id="WP_184874472.1">
    <property type="nucleotide sequence ID" value="NZ_JACHEF010000004.1"/>
</dbReference>
<dbReference type="EMBL" id="JACHEF010000004">
    <property type="protein sequence ID" value="MBB6411498.1"/>
    <property type="molecule type" value="Genomic_DNA"/>
</dbReference>
<evidence type="ECO:0000313" key="1">
    <source>
        <dbReference type="EMBL" id="MBB6411498.1"/>
    </source>
</evidence>
<comment type="caution">
    <text evidence="1">The sequence shown here is derived from an EMBL/GenBank/DDBJ whole genome shotgun (WGS) entry which is preliminary data.</text>
</comment>
<accession>A0A841PFP7</accession>
<proteinExistence type="predicted"/>
<protein>
    <submittedName>
        <fullName evidence="1">Uncharacterized protein</fullName>
    </submittedName>
</protein>
<organism evidence="1 2">
    <name type="scientific">Mesorhizobium sangaii</name>
    <dbReference type="NCBI Taxonomy" id="505389"/>
    <lineage>
        <taxon>Bacteria</taxon>
        <taxon>Pseudomonadati</taxon>
        <taxon>Pseudomonadota</taxon>
        <taxon>Alphaproteobacteria</taxon>
        <taxon>Hyphomicrobiales</taxon>
        <taxon>Phyllobacteriaceae</taxon>
        <taxon>Mesorhizobium</taxon>
    </lineage>
</organism>